<accession>A0A9P6I4H8</accession>
<feature type="domain" description="Alpha-L-rhamnosidase C-terminal" evidence="7">
    <location>
        <begin position="820"/>
        <end position="893"/>
    </location>
</feature>
<dbReference type="SUPFAM" id="SSF48208">
    <property type="entry name" value="Six-hairpin glycosidases"/>
    <property type="match status" value="1"/>
</dbReference>
<evidence type="ECO:0000256" key="2">
    <source>
        <dbReference type="ARBA" id="ARBA00012652"/>
    </source>
</evidence>
<dbReference type="Pfam" id="PF17390">
    <property type="entry name" value="Bac_rhamnosid_C"/>
    <property type="match status" value="1"/>
</dbReference>
<evidence type="ECO:0000313" key="8">
    <source>
        <dbReference type="EMBL" id="KAF9873846.1"/>
    </source>
</evidence>
<protein>
    <recommendedName>
        <fullName evidence="2">alpha-L-rhamnosidase</fullName>
        <ecNumber evidence="2">3.2.1.40</ecNumber>
    </recommendedName>
</protein>
<dbReference type="InterPro" id="IPR008928">
    <property type="entry name" value="6-hairpin_glycosidase_sf"/>
</dbReference>
<keyword evidence="9" id="KW-1185">Reference proteome</keyword>
<keyword evidence="3" id="KW-0378">Hydrolase</keyword>
<evidence type="ECO:0000259" key="6">
    <source>
        <dbReference type="Pfam" id="PF17389"/>
    </source>
</evidence>
<evidence type="ECO:0000256" key="3">
    <source>
        <dbReference type="ARBA" id="ARBA00022801"/>
    </source>
</evidence>
<dbReference type="GeneID" id="62164369"/>
<dbReference type="PANTHER" id="PTHR33307">
    <property type="entry name" value="ALPHA-RHAMNOSIDASE (EUROFUNG)"/>
    <property type="match status" value="1"/>
</dbReference>
<organism evidence="8 9">
    <name type="scientific">Colletotrichum karsti</name>
    <dbReference type="NCBI Taxonomy" id="1095194"/>
    <lineage>
        <taxon>Eukaryota</taxon>
        <taxon>Fungi</taxon>
        <taxon>Dikarya</taxon>
        <taxon>Ascomycota</taxon>
        <taxon>Pezizomycotina</taxon>
        <taxon>Sordariomycetes</taxon>
        <taxon>Hypocreomycetidae</taxon>
        <taxon>Glomerellales</taxon>
        <taxon>Glomerellaceae</taxon>
        <taxon>Colletotrichum</taxon>
        <taxon>Colletotrichum boninense species complex</taxon>
    </lineage>
</organism>
<dbReference type="RefSeq" id="XP_038743307.1">
    <property type="nucleotide sequence ID" value="XM_038891295.1"/>
</dbReference>
<dbReference type="EC" id="3.2.1.40" evidence="2"/>
<evidence type="ECO:0000259" key="5">
    <source>
        <dbReference type="Pfam" id="PF08531"/>
    </source>
</evidence>
<reference evidence="8" key="1">
    <citation type="submission" date="2020-03" db="EMBL/GenBank/DDBJ databases">
        <authorList>
            <person name="He L."/>
        </authorList>
    </citation>
    <scope>NUCLEOTIDE SEQUENCE</scope>
    <source>
        <strain evidence="8">CkLH20</strain>
    </source>
</reference>
<comment type="caution">
    <text evidence="8">The sequence shown here is derived from an EMBL/GenBank/DDBJ whole genome shotgun (WGS) entry which is preliminary data.</text>
</comment>
<dbReference type="AlphaFoldDB" id="A0A9P6I4H8"/>
<dbReference type="EMBL" id="JAATWM020000029">
    <property type="protein sequence ID" value="KAF9873846.1"/>
    <property type="molecule type" value="Genomic_DNA"/>
</dbReference>
<comment type="catalytic activity">
    <reaction evidence="1">
        <text>Hydrolysis of terminal non-reducing alpha-L-rhamnose residues in alpha-L-rhamnosides.</text>
        <dbReference type="EC" id="3.2.1.40"/>
    </reaction>
</comment>
<evidence type="ECO:0000259" key="7">
    <source>
        <dbReference type="Pfam" id="PF17390"/>
    </source>
</evidence>
<dbReference type="Pfam" id="PF05592">
    <property type="entry name" value="Bac_rhamnosid"/>
    <property type="match status" value="1"/>
</dbReference>
<evidence type="ECO:0000313" key="9">
    <source>
        <dbReference type="Proteomes" id="UP000781932"/>
    </source>
</evidence>
<dbReference type="Proteomes" id="UP000781932">
    <property type="component" value="Unassembled WGS sequence"/>
</dbReference>
<dbReference type="OrthoDB" id="10036721at2759"/>
<dbReference type="InterPro" id="IPR013783">
    <property type="entry name" value="Ig-like_fold"/>
</dbReference>
<dbReference type="Gene3D" id="2.60.420.10">
    <property type="entry name" value="Maltose phosphorylase, domain 3"/>
    <property type="match status" value="1"/>
</dbReference>
<dbReference type="PIRSF" id="PIRSF010631">
    <property type="entry name" value="A-rhamnsds"/>
    <property type="match status" value="1"/>
</dbReference>
<gene>
    <name evidence="8" type="ORF">CkaCkLH20_08580</name>
</gene>
<reference evidence="8" key="2">
    <citation type="submission" date="2020-11" db="EMBL/GenBank/DDBJ databases">
        <title>Whole genome sequencing of Colletotrichum sp.</title>
        <authorList>
            <person name="Li H."/>
        </authorList>
    </citation>
    <scope>NUCLEOTIDE SEQUENCE</scope>
    <source>
        <strain evidence="8">CkLH20</strain>
    </source>
</reference>
<dbReference type="InterPro" id="IPR008902">
    <property type="entry name" value="Rhamnosid_concanavalin"/>
</dbReference>
<dbReference type="Pfam" id="PF25788">
    <property type="entry name" value="Ig_Rha78A_N"/>
    <property type="match status" value="1"/>
</dbReference>
<evidence type="ECO:0000259" key="4">
    <source>
        <dbReference type="Pfam" id="PF05592"/>
    </source>
</evidence>
<proteinExistence type="predicted"/>
<feature type="domain" description="Alpha-L-rhamnosidase six-hairpin glycosidase" evidence="6">
    <location>
        <begin position="460"/>
        <end position="818"/>
    </location>
</feature>
<feature type="domain" description="Bacterial alpha-L-rhamnosidase N-terminal" evidence="5">
    <location>
        <begin position="169"/>
        <end position="341"/>
    </location>
</feature>
<dbReference type="InterPro" id="IPR013737">
    <property type="entry name" value="Bac_rhamnosid_N"/>
</dbReference>
<dbReference type="Pfam" id="PF08531">
    <property type="entry name" value="Bac_rhamnosid_N"/>
    <property type="match status" value="1"/>
</dbReference>
<evidence type="ECO:0000256" key="1">
    <source>
        <dbReference type="ARBA" id="ARBA00001445"/>
    </source>
</evidence>
<dbReference type="PANTHER" id="PTHR33307:SF6">
    <property type="entry name" value="ALPHA-RHAMNOSIDASE (EUROFUNG)-RELATED"/>
    <property type="match status" value="1"/>
</dbReference>
<dbReference type="GO" id="GO:0005975">
    <property type="term" value="P:carbohydrate metabolic process"/>
    <property type="evidence" value="ECO:0007669"/>
    <property type="project" value="InterPro"/>
</dbReference>
<dbReference type="Gene3D" id="2.60.40.10">
    <property type="entry name" value="Immunoglobulins"/>
    <property type="match status" value="1"/>
</dbReference>
<dbReference type="Pfam" id="PF17389">
    <property type="entry name" value="Bac_rhamnosid6H"/>
    <property type="match status" value="1"/>
</dbReference>
<dbReference type="InterPro" id="IPR035398">
    <property type="entry name" value="Bac_rhamnosid_C"/>
</dbReference>
<name>A0A9P6I4H8_9PEZI</name>
<dbReference type="InterPro" id="IPR035396">
    <property type="entry name" value="Bac_rhamnosid6H"/>
</dbReference>
<dbReference type="Gene3D" id="2.60.120.260">
    <property type="entry name" value="Galactose-binding domain-like"/>
    <property type="match status" value="2"/>
</dbReference>
<sequence length="935" mass="103606">MSSFQPQIVNVRFEHHHDGLGIATGSPRISWSFSADPGKVMAWEQGSYEIETVILSNGLSAKDQESRTVRVDSTDSLLVPWPLRPLRSFEAAKVRVRVCGKVKSMESGNTEVEWSDWSPSATVEAAVLDQDNWQAALIEPPSAIQLRAEDGSMRPLRFRSQLLKLPAGVTRARLYMTAHGVYQAYINGKPVGDQLLAPGWTSYKNRLNYVTFSVTDLLRDEPEARVEVEVAPGWLGSALGWAGGRRCRFGNTLGVFGQLRVDFQGQDAGQASQIWIAATDETWECAPSAITQSEIYNGETYDARLRDPAKASEVQWARVQIGAHPGSRLVSPEAPPVRVTEKIATVDIIKSPTGRTILDFGQNIVGKICVNHLNKPEGHEVRFAHAEVLENGELCRRPLRFAASEAVLISRGDLIEGWSPLFSFHGFRYVQVDGWSVDDMDGPLTKDSVTALVMHSDMRRTEWFESSHPLLNKLHENAVWSMRGNFLSIPTDCPQRDERLGWTGDIQVFSPSANFLYDTNSVLGGWMADVMAEQAANGDGVPPFVVPNVIGRDDETVQDEWWPHLPNAVWDDVVVVVPWELYRASGDTAILERHYDSMQAWVDRGIIRGADSLWDEDVWQLGDWLDPAAPPSEPGMGKTDGVLVADAYLIRVTGILAEVAAILGGASDSARYASQRVTLIETFQHKYITSRGLMASDTQTAYALAITNGLIKSPTQRSTVTARLIRSVRQAQFRVSTGFAGTPIILHALSTIGHHQYAYRMLFEKQCPSWMYPVVMGATTIWERWDSMLHDGSINPGDMTSFNHCSLGSVVNWLHEVVAGLKAKVPGWKQIEVRPVPGGPLTHASARHISPYGEVESSWKISGGRFVLRLTVPPNCTAYVVLPDKHRSYVTGQDDEGVWVGSGRHNFSCGWEDLGDWPLEAQRPPFWPQPLAEAV</sequence>
<dbReference type="Gene3D" id="1.50.10.10">
    <property type="match status" value="1"/>
</dbReference>
<dbReference type="InterPro" id="IPR012341">
    <property type="entry name" value="6hp_glycosidase-like_sf"/>
</dbReference>
<dbReference type="InterPro" id="IPR016007">
    <property type="entry name" value="Alpha_rhamnosid"/>
</dbReference>
<feature type="domain" description="Alpha-L-rhamnosidase concanavalin-like" evidence="4">
    <location>
        <begin position="350"/>
        <end position="455"/>
    </location>
</feature>
<dbReference type="GO" id="GO:0030596">
    <property type="term" value="F:alpha-L-rhamnosidase activity"/>
    <property type="evidence" value="ECO:0007669"/>
    <property type="project" value="UniProtKB-EC"/>
</dbReference>